<proteinExistence type="predicted"/>
<feature type="region of interest" description="Disordered" evidence="1">
    <location>
        <begin position="16"/>
        <end position="44"/>
    </location>
</feature>
<keyword evidence="4" id="KW-1185">Reference proteome</keyword>
<protein>
    <submittedName>
        <fullName evidence="3">Uncharacterized protein</fullName>
    </submittedName>
</protein>
<keyword evidence="2" id="KW-1133">Transmembrane helix</keyword>
<reference evidence="3 4" key="1">
    <citation type="journal article" date="2024" name="Commun. Biol.">
        <title>Comparative genomic analysis of thermophilic fungi reveals convergent evolutionary adaptations and gene losses.</title>
        <authorList>
            <person name="Steindorff A.S."/>
            <person name="Aguilar-Pontes M.V."/>
            <person name="Robinson A.J."/>
            <person name="Andreopoulos B."/>
            <person name="LaButti K."/>
            <person name="Kuo A."/>
            <person name="Mondo S."/>
            <person name="Riley R."/>
            <person name="Otillar R."/>
            <person name="Haridas S."/>
            <person name="Lipzen A."/>
            <person name="Grimwood J."/>
            <person name="Schmutz J."/>
            <person name="Clum A."/>
            <person name="Reid I.D."/>
            <person name="Moisan M.C."/>
            <person name="Butler G."/>
            <person name="Nguyen T.T.M."/>
            <person name="Dewar K."/>
            <person name="Conant G."/>
            <person name="Drula E."/>
            <person name="Henrissat B."/>
            <person name="Hansel C."/>
            <person name="Singer S."/>
            <person name="Hutchinson M.I."/>
            <person name="de Vries R.P."/>
            <person name="Natvig D.O."/>
            <person name="Powell A.J."/>
            <person name="Tsang A."/>
            <person name="Grigoriev I.V."/>
        </authorList>
    </citation>
    <scope>NUCLEOTIDE SEQUENCE [LARGE SCALE GENOMIC DNA]</scope>
    <source>
        <strain evidence="3 4">CBS 620.91</strain>
    </source>
</reference>
<name>A0ABR3VDL0_HUMIN</name>
<evidence type="ECO:0000313" key="3">
    <source>
        <dbReference type="EMBL" id="KAL1839892.1"/>
    </source>
</evidence>
<evidence type="ECO:0000256" key="1">
    <source>
        <dbReference type="SAM" id="MobiDB-lite"/>
    </source>
</evidence>
<evidence type="ECO:0000256" key="2">
    <source>
        <dbReference type="SAM" id="Phobius"/>
    </source>
</evidence>
<sequence>MPAVSRVVGLLLARSLGPRQTPSPGIPTSFPNPPFHHDDDDKDDDGLGAGTIAAIVISTLIALATLVGLIIFFRHRRRLDKLRKRDRELEQQAHDAAIALKKLENGTSTPVSRTPPPMPAARMEARVFNLSPSPPLSPRSLPLAVASPYPPPPPPPAGAVVGRAVSPPPPYDGVRGGGSAVGERMGQGQQQPQQQQNQLQRVDSRGVSIRSSSTVEREGEGDELGSHATITDGLVPVRQDVIGVK</sequence>
<dbReference type="EMBL" id="JAZGSY010000136">
    <property type="protein sequence ID" value="KAL1839892.1"/>
    <property type="molecule type" value="Genomic_DNA"/>
</dbReference>
<keyword evidence="2" id="KW-0472">Membrane</keyword>
<evidence type="ECO:0000313" key="4">
    <source>
        <dbReference type="Proteomes" id="UP001583172"/>
    </source>
</evidence>
<feature type="region of interest" description="Disordered" evidence="1">
    <location>
        <begin position="165"/>
        <end position="233"/>
    </location>
</feature>
<organism evidence="3 4">
    <name type="scientific">Humicola insolens</name>
    <name type="common">Soft-rot fungus</name>
    <dbReference type="NCBI Taxonomy" id="85995"/>
    <lineage>
        <taxon>Eukaryota</taxon>
        <taxon>Fungi</taxon>
        <taxon>Dikarya</taxon>
        <taxon>Ascomycota</taxon>
        <taxon>Pezizomycotina</taxon>
        <taxon>Sordariomycetes</taxon>
        <taxon>Sordariomycetidae</taxon>
        <taxon>Sordariales</taxon>
        <taxon>Chaetomiaceae</taxon>
        <taxon>Mycothermus</taxon>
    </lineage>
</organism>
<gene>
    <name evidence="3" type="ORF">VTJ49DRAFT_1027</name>
</gene>
<dbReference type="Proteomes" id="UP001583172">
    <property type="component" value="Unassembled WGS sequence"/>
</dbReference>
<comment type="caution">
    <text evidence="3">The sequence shown here is derived from an EMBL/GenBank/DDBJ whole genome shotgun (WGS) entry which is preliminary data.</text>
</comment>
<feature type="compositionally biased region" description="Low complexity" evidence="1">
    <location>
        <begin position="187"/>
        <end position="200"/>
    </location>
</feature>
<feature type="transmembrane region" description="Helical" evidence="2">
    <location>
        <begin position="49"/>
        <end position="73"/>
    </location>
</feature>
<accession>A0ABR3VDL0</accession>
<keyword evidence="2" id="KW-0812">Transmembrane</keyword>